<gene>
    <name evidence="2" type="ORF">CRV08_06930</name>
</gene>
<organism evidence="2 3">
    <name type="scientific">Halarcobacter ebronensis</name>
    <dbReference type="NCBI Taxonomy" id="1462615"/>
    <lineage>
        <taxon>Bacteria</taxon>
        <taxon>Pseudomonadati</taxon>
        <taxon>Campylobacterota</taxon>
        <taxon>Epsilonproteobacteria</taxon>
        <taxon>Campylobacterales</taxon>
        <taxon>Arcobacteraceae</taxon>
        <taxon>Halarcobacter</taxon>
    </lineage>
</organism>
<evidence type="ECO:0000313" key="2">
    <source>
        <dbReference type="EMBL" id="RXJ68555.1"/>
    </source>
</evidence>
<reference evidence="2 3" key="1">
    <citation type="submission" date="2017-10" db="EMBL/GenBank/DDBJ databases">
        <title>Genomics of the genus Arcobacter.</title>
        <authorList>
            <person name="Perez-Cataluna A."/>
            <person name="Figueras M.J."/>
        </authorList>
    </citation>
    <scope>NUCLEOTIDE SEQUENCE [LARGE SCALE GENOMIC DNA]</scope>
    <source>
        <strain evidence="2 3">CECT 8993</strain>
    </source>
</reference>
<dbReference type="AlphaFoldDB" id="A0A4Q0YEL8"/>
<evidence type="ECO:0000256" key="1">
    <source>
        <dbReference type="SAM" id="Coils"/>
    </source>
</evidence>
<dbReference type="RefSeq" id="WP_128980470.1">
    <property type="nucleotide sequence ID" value="NZ_PDKJ01000005.1"/>
</dbReference>
<dbReference type="EMBL" id="PDKJ01000005">
    <property type="protein sequence ID" value="RXJ68555.1"/>
    <property type="molecule type" value="Genomic_DNA"/>
</dbReference>
<protein>
    <submittedName>
        <fullName evidence="2">Uncharacterized protein</fullName>
    </submittedName>
</protein>
<proteinExistence type="predicted"/>
<feature type="coiled-coil region" evidence="1">
    <location>
        <begin position="316"/>
        <end position="343"/>
    </location>
</feature>
<name>A0A4Q0YEL8_9BACT</name>
<sequence>MTISSTNNFFNEISSNLQKRSSTNTINDSFKVHKESDVELTVFTQKIEGDYSTYSAKDLSNLSYNEIKANYEEIKEVLEARMEEAKDTINSESFKNYQKRLLLNDDIEVRGGSQDQQVRFEESFLFLNEDEITEDMLDTQYGKPTKEYKELQDLLNFNDKFKIVNYFDNDQINRAIYSKYEDNSQVFYDYSDPVDLDGSEDGYMGGSSYTIQGTDLKQILQSIEDALEFIDKYGVQKYKDPESSRFSSGFIIQGDEITIAGKTFSIYDVKKNENNDIKKEEIKETESTSEVKTESEEDIKPDYSTYTSAQLRQITFDEAKENLDELKKILEDNLKNVSKLNKEDTDNLLAFKAQLDKVDYLKDDTLNEAIYNKLQNISDPKVAVWSDLAITENIENLQNGNLDSLIINGLLIYASDIQINENTDEKENKNESASNTRQQKETTPLNLDSIINIVSNAAKNTSQTSQDTYKQEVIEAYSNFISQYNEIRDSLLDGF</sequence>
<comment type="caution">
    <text evidence="2">The sequence shown here is derived from an EMBL/GenBank/DDBJ whole genome shotgun (WGS) entry which is preliminary data.</text>
</comment>
<dbReference type="Proteomes" id="UP000290172">
    <property type="component" value="Unassembled WGS sequence"/>
</dbReference>
<evidence type="ECO:0000313" key="3">
    <source>
        <dbReference type="Proteomes" id="UP000290172"/>
    </source>
</evidence>
<accession>A0A4Q0YEL8</accession>
<feature type="coiled-coil region" evidence="1">
    <location>
        <begin position="64"/>
        <end position="95"/>
    </location>
</feature>
<keyword evidence="1" id="KW-0175">Coiled coil</keyword>